<keyword evidence="17" id="KW-1185">Reference proteome</keyword>
<dbReference type="PANTHER" id="PTHR43047">
    <property type="entry name" value="TWO-COMPONENT HISTIDINE PROTEIN KINASE"/>
    <property type="match status" value="1"/>
</dbReference>
<dbReference type="InterPro" id="IPR003594">
    <property type="entry name" value="HATPase_dom"/>
</dbReference>
<dbReference type="InterPro" id="IPR001789">
    <property type="entry name" value="Sig_transdc_resp-reg_receiver"/>
</dbReference>
<dbReference type="Pfam" id="PF02518">
    <property type="entry name" value="HATPase_c"/>
    <property type="match status" value="1"/>
</dbReference>
<name>K4KJ63_SIMAS</name>
<dbReference type="InterPro" id="IPR029016">
    <property type="entry name" value="GAF-like_dom_sf"/>
</dbReference>
<dbReference type="eggNOG" id="COG0784">
    <property type="taxonomic scope" value="Bacteria"/>
</dbReference>
<dbReference type="Proteomes" id="UP000000466">
    <property type="component" value="Chromosome"/>
</dbReference>
<dbReference type="SMART" id="SM00388">
    <property type="entry name" value="HisKA"/>
    <property type="match status" value="1"/>
</dbReference>
<dbReference type="GO" id="GO:0000155">
    <property type="term" value="F:phosphorelay sensor kinase activity"/>
    <property type="evidence" value="ECO:0007669"/>
    <property type="project" value="InterPro"/>
</dbReference>
<evidence type="ECO:0000259" key="15">
    <source>
        <dbReference type="PROSITE" id="PS50110"/>
    </source>
</evidence>
<keyword evidence="7" id="KW-0547">Nucleotide-binding</keyword>
<dbReference type="Pfam" id="PF00512">
    <property type="entry name" value="HisKA"/>
    <property type="match status" value="1"/>
</dbReference>
<evidence type="ECO:0000256" key="1">
    <source>
        <dbReference type="ARBA" id="ARBA00000085"/>
    </source>
</evidence>
<dbReference type="CDD" id="cd16922">
    <property type="entry name" value="HATPase_EvgS-ArcB-TorS-like"/>
    <property type="match status" value="1"/>
</dbReference>
<dbReference type="SUPFAM" id="SSF55874">
    <property type="entry name" value="ATPase domain of HSP90 chaperone/DNA topoisomerase II/histidine kinase"/>
    <property type="match status" value="1"/>
</dbReference>
<dbReference type="GO" id="GO:0009927">
    <property type="term" value="F:histidine phosphotransfer kinase activity"/>
    <property type="evidence" value="ECO:0007669"/>
    <property type="project" value="TreeGrafter"/>
</dbReference>
<dbReference type="Gene3D" id="3.40.50.2300">
    <property type="match status" value="1"/>
</dbReference>
<dbReference type="SUPFAM" id="SSF52172">
    <property type="entry name" value="CheY-like"/>
    <property type="match status" value="1"/>
</dbReference>
<evidence type="ECO:0000256" key="2">
    <source>
        <dbReference type="ARBA" id="ARBA00004370"/>
    </source>
</evidence>
<evidence type="ECO:0000256" key="6">
    <source>
        <dbReference type="ARBA" id="ARBA00022692"/>
    </source>
</evidence>
<dbReference type="SMART" id="SM00387">
    <property type="entry name" value="HATPase_c"/>
    <property type="match status" value="1"/>
</dbReference>
<evidence type="ECO:0000256" key="11">
    <source>
        <dbReference type="ARBA" id="ARBA00023012"/>
    </source>
</evidence>
<dbReference type="HOGENOM" id="CLU_410981_0_0_6"/>
<keyword evidence="11" id="KW-0902">Two-component regulatory system</keyword>
<keyword evidence="9" id="KW-0067">ATP-binding</keyword>
<comment type="catalytic activity">
    <reaction evidence="1">
        <text>ATP + protein L-histidine = ADP + protein N-phospho-L-histidine.</text>
        <dbReference type="EC" id="2.7.13.3"/>
    </reaction>
</comment>
<evidence type="ECO:0000256" key="13">
    <source>
        <dbReference type="PROSITE-ProRule" id="PRU00169"/>
    </source>
</evidence>
<dbReference type="FunFam" id="3.30.565.10:FF:000010">
    <property type="entry name" value="Sensor histidine kinase RcsC"/>
    <property type="match status" value="1"/>
</dbReference>
<dbReference type="Gene3D" id="1.10.287.130">
    <property type="match status" value="1"/>
</dbReference>
<dbReference type="InterPro" id="IPR036097">
    <property type="entry name" value="HisK_dim/P_sf"/>
</dbReference>
<dbReference type="CDD" id="cd17546">
    <property type="entry name" value="REC_hyHK_CKI1_RcsC-like"/>
    <property type="match status" value="1"/>
</dbReference>
<evidence type="ECO:0000256" key="3">
    <source>
        <dbReference type="ARBA" id="ARBA00012438"/>
    </source>
</evidence>
<dbReference type="SMART" id="SM00065">
    <property type="entry name" value="GAF"/>
    <property type="match status" value="1"/>
</dbReference>
<dbReference type="GO" id="GO:0005886">
    <property type="term" value="C:plasma membrane"/>
    <property type="evidence" value="ECO:0007669"/>
    <property type="project" value="TreeGrafter"/>
</dbReference>
<evidence type="ECO:0000313" key="17">
    <source>
        <dbReference type="Proteomes" id="UP000000466"/>
    </source>
</evidence>
<organism evidence="16 17">
    <name type="scientific">Simiduia agarivorans (strain DSM 21679 / JCM 13881 / BCRC 17597 / SA1)</name>
    <dbReference type="NCBI Taxonomy" id="1117647"/>
    <lineage>
        <taxon>Bacteria</taxon>
        <taxon>Pseudomonadati</taxon>
        <taxon>Pseudomonadota</taxon>
        <taxon>Gammaproteobacteria</taxon>
        <taxon>Cellvibrionales</taxon>
        <taxon>Cellvibrionaceae</taxon>
        <taxon>Simiduia</taxon>
    </lineage>
</organism>
<keyword evidence="10" id="KW-1133">Transmembrane helix</keyword>
<dbReference type="PANTHER" id="PTHR43047:SF72">
    <property type="entry name" value="OSMOSENSING HISTIDINE PROTEIN KINASE SLN1"/>
    <property type="match status" value="1"/>
</dbReference>
<evidence type="ECO:0000259" key="14">
    <source>
        <dbReference type="PROSITE" id="PS50109"/>
    </source>
</evidence>
<dbReference type="Gene3D" id="3.30.450.20">
    <property type="entry name" value="PAS domain"/>
    <property type="match status" value="1"/>
</dbReference>
<dbReference type="FunFam" id="1.10.287.130:FF:000004">
    <property type="entry name" value="Ethylene receptor 1"/>
    <property type="match status" value="1"/>
</dbReference>
<dbReference type="SUPFAM" id="SSF47384">
    <property type="entry name" value="Homodimeric domain of signal transducing histidine kinase"/>
    <property type="match status" value="1"/>
</dbReference>
<accession>K4KJ63</accession>
<dbReference type="RefSeq" id="WP_016389332.1">
    <property type="nucleotide sequence ID" value="NC_018868.3"/>
</dbReference>
<dbReference type="STRING" id="1117647.M5M_09880"/>
<dbReference type="KEGG" id="saga:M5M_09880"/>
<keyword evidence="4 13" id="KW-0597">Phosphoprotein</keyword>
<protein>
    <recommendedName>
        <fullName evidence="3">histidine kinase</fullName>
        <ecNumber evidence="3">2.7.13.3</ecNumber>
    </recommendedName>
</protein>
<evidence type="ECO:0000256" key="12">
    <source>
        <dbReference type="ARBA" id="ARBA00023136"/>
    </source>
</evidence>
<dbReference type="SUPFAM" id="SSF55781">
    <property type="entry name" value="GAF domain-like"/>
    <property type="match status" value="1"/>
</dbReference>
<dbReference type="CDD" id="cd00130">
    <property type="entry name" value="PAS"/>
    <property type="match status" value="1"/>
</dbReference>
<dbReference type="Pfam" id="PF01590">
    <property type="entry name" value="GAF"/>
    <property type="match status" value="1"/>
</dbReference>
<evidence type="ECO:0000256" key="7">
    <source>
        <dbReference type="ARBA" id="ARBA00022741"/>
    </source>
</evidence>
<dbReference type="InterPro" id="IPR003661">
    <property type="entry name" value="HisK_dim/P_dom"/>
</dbReference>
<dbReference type="EC" id="2.7.13.3" evidence="3"/>
<keyword evidence="12" id="KW-0472">Membrane</keyword>
<keyword evidence="6" id="KW-0812">Transmembrane</keyword>
<evidence type="ECO:0000256" key="10">
    <source>
        <dbReference type="ARBA" id="ARBA00022989"/>
    </source>
</evidence>
<gene>
    <name evidence="16" type="ordered locus">M5M_09880</name>
</gene>
<comment type="subcellular location">
    <subcellularLocation>
        <location evidence="2">Membrane</location>
    </subcellularLocation>
</comment>
<dbReference type="PRINTS" id="PR00344">
    <property type="entry name" value="BCTRLSENSOR"/>
</dbReference>
<feature type="modified residue" description="4-aspartylphosphate" evidence="13">
    <location>
        <position position="601"/>
    </location>
</feature>
<dbReference type="InterPro" id="IPR000014">
    <property type="entry name" value="PAS"/>
</dbReference>
<evidence type="ECO:0000256" key="4">
    <source>
        <dbReference type="ARBA" id="ARBA00022553"/>
    </source>
</evidence>
<dbReference type="InterPro" id="IPR035965">
    <property type="entry name" value="PAS-like_dom_sf"/>
</dbReference>
<evidence type="ECO:0000256" key="5">
    <source>
        <dbReference type="ARBA" id="ARBA00022679"/>
    </source>
</evidence>
<dbReference type="Pfam" id="PF00072">
    <property type="entry name" value="Response_reg"/>
    <property type="match status" value="1"/>
</dbReference>
<dbReference type="eggNOG" id="COG2203">
    <property type="taxonomic scope" value="Bacteria"/>
</dbReference>
<dbReference type="Gene3D" id="3.30.450.40">
    <property type="match status" value="1"/>
</dbReference>
<dbReference type="PROSITE" id="PS50109">
    <property type="entry name" value="HIS_KIN"/>
    <property type="match status" value="1"/>
</dbReference>
<evidence type="ECO:0000313" key="16">
    <source>
        <dbReference type="EMBL" id="AFU99159.2"/>
    </source>
</evidence>
<evidence type="ECO:0000256" key="8">
    <source>
        <dbReference type="ARBA" id="ARBA00022777"/>
    </source>
</evidence>
<dbReference type="InterPro" id="IPR011006">
    <property type="entry name" value="CheY-like_superfamily"/>
</dbReference>
<dbReference type="CDD" id="cd00082">
    <property type="entry name" value="HisKA"/>
    <property type="match status" value="1"/>
</dbReference>
<proteinExistence type="predicted"/>
<keyword evidence="8" id="KW-0418">Kinase</keyword>
<keyword evidence="5" id="KW-0808">Transferase</keyword>
<dbReference type="OrthoDB" id="9810730at2"/>
<dbReference type="Gene3D" id="3.30.565.10">
    <property type="entry name" value="Histidine kinase-like ATPase, C-terminal domain"/>
    <property type="match status" value="1"/>
</dbReference>
<dbReference type="SMART" id="SM00448">
    <property type="entry name" value="REC"/>
    <property type="match status" value="1"/>
</dbReference>
<evidence type="ECO:0000256" key="9">
    <source>
        <dbReference type="ARBA" id="ARBA00022840"/>
    </source>
</evidence>
<dbReference type="InterPro" id="IPR003018">
    <property type="entry name" value="GAF"/>
</dbReference>
<dbReference type="EMBL" id="CP003746">
    <property type="protein sequence ID" value="AFU99159.2"/>
    <property type="molecule type" value="Genomic_DNA"/>
</dbReference>
<dbReference type="InterPro" id="IPR036890">
    <property type="entry name" value="HATPase_C_sf"/>
</dbReference>
<reference evidence="16 17" key="1">
    <citation type="journal article" date="2013" name="Genome Announc.">
        <title>Complete genome sequence of Simiduia agarivorans SA1(T), a marine bacterium able to degrade a variety of polysaccharides.</title>
        <authorList>
            <person name="Lin S.Y."/>
            <person name="Shieh W.Y."/>
            <person name="Chen J.S."/>
            <person name="Tang S.L."/>
        </authorList>
    </citation>
    <scope>NUCLEOTIDE SEQUENCE [LARGE SCALE GENOMIC DNA]</scope>
    <source>
        <strain evidence="17">DSM 21679 / JCM 13881 / BCRC 17597 / SA1</strain>
    </source>
</reference>
<feature type="domain" description="Histidine kinase" evidence="14">
    <location>
        <begin position="314"/>
        <end position="529"/>
    </location>
</feature>
<feature type="domain" description="Response regulatory" evidence="15">
    <location>
        <begin position="551"/>
        <end position="668"/>
    </location>
</feature>
<dbReference type="SUPFAM" id="SSF55785">
    <property type="entry name" value="PYP-like sensor domain (PAS domain)"/>
    <property type="match status" value="1"/>
</dbReference>
<dbReference type="InterPro" id="IPR004358">
    <property type="entry name" value="Sig_transdc_His_kin-like_C"/>
</dbReference>
<sequence>MQDRLISRLHAFLPGLVYRCRSDDAFTMLEMDGPVEAITGYAADAFMRGEIHFNGIIHPDDLPAVQASMDDTLSTRKPFEIEYRIRDKAGNIKWVWETGLIDDQDEMYGFISDCLPGLGRQHRLQDAQQRVVAVASSSDVAMGNLDAVAEAVTRHCAEWLEVERASLWLLNDAQDQLDLVCLFTRSDQQFHKGVSLARDDYPNYFSALITGRAIDAHAARTDPRTNEFAVGYLDQLNIYSMLDAAIRNGDAIRGVICCEQTGTERQWSVDEINVVAEMADQFSQALLNRAHRQALEQRLQADAANAAKSRFLATISHEIRTPLNGVLGMAELLRDSSLNAEQQDIVDTLQASGELLLSVINDVLDFSKIEAGKFDLAPAPTHIATLIQQCADMFRQRADAKRLNLVVQADPAMPAQMLDGPRLQQVVANLISNAIKFTEQGDIVITAQHRDQALQLSVTDHGQGISEELQTRLFQPFEQERHAAGKPPSGTGLGLAICRRIAEAMHGNISVRSELKQGSTFIVSLPWQPCDPIAQTPRTKAGSQTNFQHLKVWIAEDNPVNQRVVGGLLHRLGIQARMFDHGGLLTDALASDPLPDLIFMDCEMPVKDGLTATREIKADARTRHLPVIALTAHALSDFRERTQGVGMDAYLTKPIQYDELLDTLARFS</sequence>
<dbReference type="InterPro" id="IPR013655">
    <property type="entry name" value="PAS_fold_3"/>
</dbReference>
<dbReference type="PROSITE" id="PS50110">
    <property type="entry name" value="RESPONSE_REGULATORY"/>
    <property type="match status" value="1"/>
</dbReference>
<dbReference type="AlphaFoldDB" id="K4KJ63"/>
<dbReference type="InterPro" id="IPR005467">
    <property type="entry name" value="His_kinase_dom"/>
</dbReference>
<dbReference type="GO" id="GO:0005524">
    <property type="term" value="F:ATP binding"/>
    <property type="evidence" value="ECO:0007669"/>
    <property type="project" value="UniProtKB-KW"/>
</dbReference>
<dbReference type="Pfam" id="PF08447">
    <property type="entry name" value="PAS_3"/>
    <property type="match status" value="1"/>
</dbReference>
<dbReference type="eggNOG" id="COG2205">
    <property type="taxonomic scope" value="Bacteria"/>
</dbReference>